<protein>
    <recommendedName>
        <fullName evidence="3">ANTAR domain-containing protein</fullName>
    </recommendedName>
</protein>
<dbReference type="PATRIC" id="fig|1284240.4.peg.5228"/>
<comment type="caution">
    <text evidence="1">The sequence shown here is derived from an EMBL/GenBank/DDBJ whole genome shotgun (WGS) entry which is preliminary data.</text>
</comment>
<evidence type="ECO:0000313" key="1">
    <source>
        <dbReference type="EMBL" id="EME54973.1"/>
    </source>
</evidence>
<proteinExistence type="predicted"/>
<gene>
    <name evidence="1" type="ORF">H074_25732</name>
</gene>
<organism evidence="1 2">
    <name type="scientific">Amycolatopsis decaplanina DSM 44594</name>
    <dbReference type="NCBI Taxonomy" id="1284240"/>
    <lineage>
        <taxon>Bacteria</taxon>
        <taxon>Bacillati</taxon>
        <taxon>Actinomycetota</taxon>
        <taxon>Actinomycetes</taxon>
        <taxon>Pseudonocardiales</taxon>
        <taxon>Pseudonocardiaceae</taxon>
        <taxon>Amycolatopsis</taxon>
    </lineage>
</organism>
<sequence>MELASWLDSYIDRLVRLNTKTCDVLAEEQRADLMIGLSNAAEALRASERCDHESAERMLRSALDLIQDIDLDRFALSAH</sequence>
<dbReference type="Proteomes" id="UP000054226">
    <property type="component" value="Unassembled WGS sequence"/>
</dbReference>
<keyword evidence="2" id="KW-1185">Reference proteome</keyword>
<evidence type="ECO:0000313" key="2">
    <source>
        <dbReference type="Proteomes" id="UP000054226"/>
    </source>
</evidence>
<evidence type="ECO:0008006" key="3">
    <source>
        <dbReference type="Google" id="ProtNLM"/>
    </source>
</evidence>
<dbReference type="AlphaFoldDB" id="M2Z247"/>
<name>M2Z247_9PSEU</name>
<accession>M2Z247</accession>
<reference evidence="1 2" key="1">
    <citation type="journal article" date="2013" name="Genome Announc.">
        <title>Draft Genome Sequence of Amycolatopsis decaplanina Strain DSM 44594T.</title>
        <authorList>
            <person name="Kaur N."/>
            <person name="Kumar S."/>
            <person name="Bala M."/>
            <person name="Raghava G.P."/>
            <person name="Mayilraj S."/>
        </authorList>
    </citation>
    <scope>NUCLEOTIDE SEQUENCE [LARGE SCALE GENOMIC DNA]</scope>
    <source>
        <strain evidence="1 2">DSM 44594</strain>
    </source>
</reference>
<dbReference type="OrthoDB" id="3641529at2"/>
<dbReference type="EMBL" id="AOHO01000068">
    <property type="protein sequence ID" value="EME54973.1"/>
    <property type="molecule type" value="Genomic_DNA"/>
</dbReference>